<proteinExistence type="predicted"/>
<dbReference type="Pfam" id="PF11162">
    <property type="entry name" value="DUF2946"/>
    <property type="match status" value="1"/>
</dbReference>
<dbReference type="Proteomes" id="UP000270530">
    <property type="component" value="Chromosome"/>
</dbReference>
<keyword evidence="2" id="KW-1185">Reference proteome</keyword>
<accession>A0A2Z6E327</accession>
<dbReference type="InterPro" id="IPR021333">
    <property type="entry name" value="DUF2946"/>
</dbReference>
<sequence>MFRRRTTRRFVAWLAIAALWLLAAAPTFSRVLDVAPDWPELGAWCTSHGLDLHHPDAPSDPAHLDACGYCTLCSHSPLLDAPIVALPTPPLPAMSVPLVDRQAGPPTVLVLAARPRGPPLLIRPA</sequence>
<evidence type="ECO:0000313" key="1">
    <source>
        <dbReference type="EMBL" id="BBD79460.1"/>
    </source>
</evidence>
<dbReference type="KEGG" id="rbd:ALSL_0794"/>
<gene>
    <name evidence="1" type="ORF">ALSL_0794</name>
</gene>
<dbReference type="AlphaFoldDB" id="A0A2Z6E327"/>
<organism evidence="1 2">
    <name type="scientific">Aerosticca soli</name>
    <dbReference type="NCBI Taxonomy" id="2010829"/>
    <lineage>
        <taxon>Bacteria</taxon>
        <taxon>Pseudomonadati</taxon>
        <taxon>Pseudomonadota</taxon>
        <taxon>Gammaproteobacteria</taxon>
        <taxon>Lysobacterales</taxon>
        <taxon>Rhodanobacteraceae</taxon>
        <taxon>Aerosticca</taxon>
    </lineage>
</organism>
<evidence type="ECO:0000313" key="2">
    <source>
        <dbReference type="Proteomes" id="UP000270530"/>
    </source>
</evidence>
<reference evidence="2" key="1">
    <citation type="submission" date="2018-04" db="EMBL/GenBank/DDBJ databases">
        <authorList>
            <person name="Watanabe M."/>
            <person name="Kojima H."/>
        </authorList>
    </citation>
    <scope>NUCLEOTIDE SEQUENCE [LARGE SCALE GENOMIC DNA]</scope>
    <source>
        <strain evidence="2">Dysh456</strain>
    </source>
</reference>
<dbReference type="EMBL" id="AP018560">
    <property type="protein sequence ID" value="BBD79460.1"/>
    <property type="molecule type" value="Genomic_DNA"/>
</dbReference>
<dbReference type="RefSeq" id="WP_161970926.1">
    <property type="nucleotide sequence ID" value="NZ_AP018560.1"/>
</dbReference>
<reference evidence="2" key="2">
    <citation type="submission" date="2018-06" db="EMBL/GenBank/DDBJ databases">
        <title>Genome sequence of Rhodanobacteraceae bacterium strain Dysh456.</title>
        <authorList>
            <person name="Fukui M."/>
        </authorList>
    </citation>
    <scope>NUCLEOTIDE SEQUENCE [LARGE SCALE GENOMIC DNA]</scope>
    <source>
        <strain evidence="2">Dysh456</strain>
    </source>
</reference>
<name>A0A2Z6E327_9GAMM</name>
<protein>
    <recommendedName>
        <fullName evidence="3">DUF2946 domain-containing protein</fullName>
    </recommendedName>
</protein>
<evidence type="ECO:0008006" key="3">
    <source>
        <dbReference type="Google" id="ProtNLM"/>
    </source>
</evidence>